<dbReference type="EMBL" id="CP017834">
    <property type="protein sequence ID" value="APJ04155.1"/>
    <property type="molecule type" value="Genomic_DNA"/>
</dbReference>
<keyword evidence="1" id="KW-0488">Methylation</keyword>
<dbReference type="GO" id="GO:0015627">
    <property type="term" value="C:type II protein secretion system complex"/>
    <property type="evidence" value="ECO:0007669"/>
    <property type="project" value="InterPro"/>
</dbReference>
<feature type="transmembrane region" description="Helical" evidence="2">
    <location>
        <begin position="14"/>
        <end position="37"/>
    </location>
</feature>
<reference evidence="3 4" key="1">
    <citation type="submission" date="2016-10" db="EMBL/GenBank/DDBJ databases">
        <title>Silvanigrella aquatica sp. nov., isolated from a freshwater lake located in the Black Forest, Germany, description of Silvanigrellaceae fam. nov., Silvanigrellales ord. nov., reclassification of the order Bdellovibrionales in the class Oligoflexia, reclassification of the families Bacteriovoracaceae and Halobacteriovoraceae in the new order Bacteriovoracales ord. nov., and reclassification of the family Pseudobacteriovoracaceae in the order Oligoflexiales.</title>
        <authorList>
            <person name="Hahn M.W."/>
            <person name="Schmidt J."/>
            <person name="Koll U."/>
            <person name="Rohde M."/>
            <person name="Verbag S."/>
            <person name="Pitt A."/>
            <person name="Nakai R."/>
            <person name="Naganuma T."/>
            <person name="Lang E."/>
        </authorList>
    </citation>
    <scope>NUCLEOTIDE SEQUENCE [LARGE SCALE GENOMIC DNA]</scope>
    <source>
        <strain evidence="3 4">MWH-Nonnen-W8red</strain>
    </source>
</reference>
<evidence type="ECO:0000313" key="4">
    <source>
        <dbReference type="Proteomes" id="UP000184731"/>
    </source>
</evidence>
<keyword evidence="2" id="KW-1133">Transmembrane helix</keyword>
<name>A0A1L4D1R8_9BACT</name>
<proteinExistence type="predicted"/>
<dbReference type="AlphaFoldDB" id="A0A1L4D1R8"/>
<dbReference type="KEGG" id="saqi:AXG55_09655"/>
<dbReference type="InterPro" id="IPR000983">
    <property type="entry name" value="Bac_GSPG_pilin"/>
</dbReference>
<keyword evidence="2" id="KW-0812">Transmembrane</keyword>
<protein>
    <recommendedName>
        <fullName evidence="5">Type II secretion system protein GspG C-terminal domain-containing protein</fullName>
    </recommendedName>
</protein>
<evidence type="ECO:0000256" key="2">
    <source>
        <dbReference type="SAM" id="Phobius"/>
    </source>
</evidence>
<dbReference type="RefSeq" id="WP_148697907.1">
    <property type="nucleotide sequence ID" value="NZ_CP017834.1"/>
</dbReference>
<dbReference type="Proteomes" id="UP000184731">
    <property type="component" value="Chromosome"/>
</dbReference>
<evidence type="ECO:0000256" key="1">
    <source>
        <dbReference type="ARBA" id="ARBA00022481"/>
    </source>
</evidence>
<dbReference type="PROSITE" id="PS51257">
    <property type="entry name" value="PROKAR_LIPOPROTEIN"/>
    <property type="match status" value="1"/>
</dbReference>
<keyword evidence="4" id="KW-1185">Reference proteome</keyword>
<evidence type="ECO:0000313" key="3">
    <source>
        <dbReference type="EMBL" id="APJ04155.1"/>
    </source>
</evidence>
<dbReference type="GO" id="GO:0015628">
    <property type="term" value="P:protein secretion by the type II secretion system"/>
    <property type="evidence" value="ECO:0007669"/>
    <property type="project" value="InterPro"/>
</dbReference>
<sequence length="181" mass="20715">MLLRKKSSNQTHKIAGYTTFGILGMIVLIACLSFIVLPKISIFKAKGQQSEARIKLVRIYNSMYAYKLENGNFINTNKNLISVVDLRELYPYLKDDVLIFSSKNDKVFILSNSEKFVAAYIRVLSNGNYDIQRINSKKKSCFMLNGTDKGTENCDPKQNYNEFSSIDDQKDIKKLNILDDD</sequence>
<evidence type="ECO:0008006" key="5">
    <source>
        <dbReference type="Google" id="ProtNLM"/>
    </source>
</evidence>
<dbReference type="OrthoDB" id="9841651at2"/>
<keyword evidence="2" id="KW-0472">Membrane</keyword>
<organism evidence="3 4">
    <name type="scientific">Silvanigrella aquatica</name>
    <dbReference type="NCBI Taxonomy" id="1915309"/>
    <lineage>
        <taxon>Bacteria</taxon>
        <taxon>Pseudomonadati</taxon>
        <taxon>Bdellovibrionota</taxon>
        <taxon>Oligoflexia</taxon>
        <taxon>Silvanigrellales</taxon>
        <taxon>Silvanigrellaceae</taxon>
        <taxon>Silvanigrella</taxon>
    </lineage>
</organism>
<dbReference type="PRINTS" id="PR00813">
    <property type="entry name" value="BCTERIALGSPG"/>
</dbReference>
<accession>A0A1L4D1R8</accession>
<gene>
    <name evidence="3" type="ORF">AXG55_09655</name>
</gene>